<feature type="transmembrane region" description="Helical" evidence="1">
    <location>
        <begin position="112"/>
        <end position="134"/>
    </location>
</feature>
<keyword evidence="1" id="KW-0472">Membrane</keyword>
<proteinExistence type="predicted"/>
<evidence type="ECO:0000313" key="2">
    <source>
        <dbReference type="EMBL" id="CAB4861508.1"/>
    </source>
</evidence>
<dbReference type="EMBL" id="CAFBLM010000006">
    <property type="protein sequence ID" value="CAB4861508.1"/>
    <property type="molecule type" value="Genomic_DNA"/>
</dbReference>
<feature type="transmembrane region" description="Helical" evidence="1">
    <location>
        <begin position="81"/>
        <end position="100"/>
    </location>
</feature>
<feature type="transmembrane region" description="Helical" evidence="1">
    <location>
        <begin position="180"/>
        <end position="206"/>
    </location>
</feature>
<feature type="transmembrane region" description="Helical" evidence="1">
    <location>
        <begin position="54"/>
        <end position="72"/>
    </location>
</feature>
<dbReference type="Pfam" id="PF11361">
    <property type="entry name" value="DUF3159"/>
    <property type="match status" value="1"/>
</dbReference>
<organism evidence="2">
    <name type="scientific">freshwater metagenome</name>
    <dbReference type="NCBI Taxonomy" id="449393"/>
    <lineage>
        <taxon>unclassified sequences</taxon>
        <taxon>metagenomes</taxon>
        <taxon>ecological metagenomes</taxon>
    </lineage>
</organism>
<dbReference type="InterPro" id="IPR016566">
    <property type="entry name" value="UCP010219"/>
</dbReference>
<name>A0A6J7CXJ1_9ZZZZ</name>
<gene>
    <name evidence="2" type="ORF">UFOPK3401_00273</name>
</gene>
<accession>A0A6J7CXJ1</accession>
<dbReference type="PIRSF" id="PIRSF010219">
    <property type="entry name" value="UCP010219"/>
    <property type="match status" value="1"/>
</dbReference>
<keyword evidence="1" id="KW-1133">Transmembrane helix</keyword>
<dbReference type="AlphaFoldDB" id="A0A6J7CXJ1"/>
<reference evidence="2" key="1">
    <citation type="submission" date="2020-05" db="EMBL/GenBank/DDBJ databases">
        <authorList>
            <person name="Chiriac C."/>
            <person name="Salcher M."/>
            <person name="Ghai R."/>
            <person name="Kavagutti S V."/>
        </authorList>
    </citation>
    <scope>NUCLEOTIDE SEQUENCE</scope>
</reference>
<keyword evidence="1" id="KW-0812">Transmembrane</keyword>
<sequence length="231" mass="25034">MTEPDPKEPSELSETFNTANIVAALGGPRGLLESTIPGVVFATVFAFTNPRFDIALTSALAVAVIILIVALVQKRSVQQTISGFIGVALTAGIVLITGRARDFFLVGLYRNGFWLAAHLLTGLVRWPLIGLFLGPFTGEGVQWRKDPKRLRAYQWCGLVWVSVFAIRLAVQLPLFKRDEVVALGLVGILLGLPLFLAACGLTYLILRAVPITLRSSPDESSEPEVPPLPMN</sequence>
<feature type="transmembrane region" description="Helical" evidence="1">
    <location>
        <begin position="155"/>
        <end position="174"/>
    </location>
</feature>
<evidence type="ECO:0000256" key="1">
    <source>
        <dbReference type="SAM" id="Phobius"/>
    </source>
</evidence>
<protein>
    <submittedName>
        <fullName evidence="2">Unannotated protein</fullName>
    </submittedName>
</protein>